<dbReference type="InterPro" id="IPR025547">
    <property type="entry name" value="YtzH"/>
</dbReference>
<gene>
    <name evidence="1" type="ORF">JOC77_002369</name>
</gene>
<evidence type="ECO:0000313" key="1">
    <source>
        <dbReference type="EMBL" id="MBM7692938.1"/>
    </source>
</evidence>
<dbReference type="Pfam" id="PF14165">
    <property type="entry name" value="YtzH"/>
    <property type="match status" value="1"/>
</dbReference>
<reference evidence="1 2" key="1">
    <citation type="submission" date="2021-01" db="EMBL/GenBank/DDBJ databases">
        <title>Genomic Encyclopedia of Type Strains, Phase IV (KMG-IV): sequencing the most valuable type-strain genomes for metagenomic binning, comparative biology and taxonomic classification.</title>
        <authorList>
            <person name="Goeker M."/>
        </authorList>
    </citation>
    <scope>NUCLEOTIDE SEQUENCE [LARGE SCALE GENOMIC DNA]</scope>
    <source>
        <strain evidence="1 2">DSM 105482</strain>
    </source>
</reference>
<sequence length="111" mass="12540">MKEFFLFLPTSFTKKGCAFMPLSYEHQVSLLTDILNNHQTDCCGSVAECEQLERLIKSLMVNTSIDAGVKNILEEVYRYSQGGRNSADLDSHILSHQNQIAQWVEDIGQLS</sequence>
<accession>A0ABS2QIG7</accession>
<name>A0ABS2QIG7_9BACI</name>
<comment type="caution">
    <text evidence="1">The sequence shown here is derived from an EMBL/GenBank/DDBJ whole genome shotgun (WGS) entry which is preliminary data.</text>
</comment>
<dbReference type="EMBL" id="JAFBFI010000009">
    <property type="protein sequence ID" value="MBM7692938.1"/>
    <property type="molecule type" value="Genomic_DNA"/>
</dbReference>
<evidence type="ECO:0000313" key="2">
    <source>
        <dbReference type="Proteomes" id="UP000823486"/>
    </source>
</evidence>
<evidence type="ECO:0008006" key="3">
    <source>
        <dbReference type="Google" id="ProtNLM"/>
    </source>
</evidence>
<keyword evidence="2" id="KW-1185">Reference proteome</keyword>
<protein>
    <recommendedName>
        <fullName evidence="3">YtzH-like protein</fullName>
    </recommendedName>
</protein>
<proteinExistence type="predicted"/>
<dbReference type="Proteomes" id="UP000823486">
    <property type="component" value="Unassembled WGS sequence"/>
</dbReference>
<organism evidence="1 2">
    <name type="scientific">Peribacillus deserti</name>
    <dbReference type="NCBI Taxonomy" id="673318"/>
    <lineage>
        <taxon>Bacteria</taxon>
        <taxon>Bacillati</taxon>
        <taxon>Bacillota</taxon>
        <taxon>Bacilli</taxon>
        <taxon>Bacillales</taxon>
        <taxon>Bacillaceae</taxon>
        <taxon>Peribacillus</taxon>
    </lineage>
</organism>